<dbReference type="InterPro" id="IPR040351">
    <property type="entry name" value="RAB3IL/RAB3IP/Sec2"/>
</dbReference>
<dbReference type="VEuPathDB" id="FungiDB:MUCCIDRAFT_109185"/>
<feature type="compositionally biased region" description="Polar residues" evidence="3">
    <location>
        <begin position="52"/>
        <end position="63"/>
    </location>
</feature>
<accession>A0A168MSY9</accession>
<feature type="coiled-coil region" evidence="2">
    <location>
        <begin position="104"/>
        <end position="199"/>
    </location>
</feature>
<evidence type="ECO:0000313" key="5">
    <source>
        <dbReference type="EMBL" id="OAD05324.1"/>
    </source>
</evidence>
<proteinExistence type="predicted"/>
<dbReference type="OrthoDB" id="5560525at2759"/>
<comment type="caution">
    <text evidence="5">The sequence shown here is derived from an EMBL/GenBank/DDBJ whole genome shotgun (WGS) entry which is preliminary data.</text>
</comment>
<dbReference type="GO" id="GO:0006887">
    <property type="term" value="P:exocytosis"/>
    <property type="evidence" value="ECO:0007669"/>
    <property type="project" value="TreeGrafter"/>
</dbReference>
<evidence type="ECO:0000313" key="6">
    <source>
        <dbReference type="Proteomes" id="UP000077051"/>
    </source>
</evidence>
<protein>
    <recommendedName>
        <fullName evidence="4">GDP/GTP exchange factor Sec2 N-terminal domain-containing protein</fullName>
    </recommendedName>
</protein>
<dbReference type="Proteomes" id="UP000077051">
    <property type="component" value="Unassembled WGS sequence"/>
</dbReference>
<dbReference type="CDD" id="cd21044">
    <property type="entry name" value="Rab11BD_RAB3IP_like"/>
    <property type="match status" value="1"/>
</dbReference>
<dbReference type="PANTHER" id="PTHR14430:SF0">
    <property type="entry name" value="SEC2P DOMAIN-CONTAINING PROTEIN"/>
    <property type="match status" value="1"/>
</dbReference>
<dbReference type="GO" id="GO:0070319">
    <property type="term" value="C:Golgi to plasma membrane transport vesicle"/>
    <property type="evidence" value="ECO:0007669"/>
    <property type="project" value="TreeGrafter"/>
</dbReference>
<dbReference type="EMBL" id="AMYB01000003">
    <property type="protein sequence ID" value="OAD05324.1"/>
    <property type="molecule type" value="Genomic_DNA"/>
</dbReference>
<dbReference type="Pfam" id="PF06428">
    <property type="entry name" value="Sec2p"/>
    <property type="match status" value="1"/>
</dbReference>
<name>A0A168MSY9_MUCCL</name>
<dbReference type="GO" id="GO:0005085">
    <property type="term" value="F:guanyl-nucleotide exchange factor activity"/>
    <property type="evidence" value="ECO:0007669"/>
    <property type="project" value="InterPro"/>
</dbReference>
<dbReference type="STRING" id="747725.A0A168MSY9"/>
<dbReference type="SUPFAM" id="SSF144284">
    <property type="entry name" value="Sec2 N-terminal region"/>
    <property type="match status" value="1"/>
</dbReference>
<organism evidence="5 6">
    <name type="scientific">Mucor lusitanicus CBS 277.49</name>
    <dbReference type="NCBI Taxonomy" id="747725"/>
    <lineage>
        <taxon>Eukaryota</taxon>
        <taxon>Fungi</taxon>
        <taxon>Fungi incertae sedis</taxon>
        <taxon>Mucoromycota</taxon>
        <taxon>Mucoromycotina</taxon>
        <taxon>Mucoromycetes</taxon>
        <taxon>Mucorales</taxon>
        <taxon>Mucorineae</taxon>
        <taxon>Mucoraceae</taxon>
        <taxon>Mucor</taxon>
    </lineage>
</organism>
<keyword evidence="1 2" id="KW-0175">Coiled coil</keyword>
<evidence type="ECO:0000256" key="2">
    <source>
        <dbReference type="SAM" id="Coils"/>
    </source>
</evidence>
<dbReference type="AlphaFoldDB" id="A0A168MSY9"/>
<dbReference type="Pfam" id="PF25555">
    <property type="entry name" value="RAB3A-like_C"/>
    <property type="match status" value="1"/>
</dbReference>
<evidence type="ECO:0000256" key="3">
    <source>
        <dbReference type="SAM" id="MobiDB-lite"/>
    </source>
</evidence>
<evidence type="ECO:0000259" key="4">
    <source>
        <dbReference type="Pfam" id="PF06428"/>
    </source>
</evidence>
<sequence length="451" mass="51433">MMYTEHHQQDPLILLNSQHMDDMLVPITIKPLPALLAPPANLSLSTTSLQTPSATNSSYYQQTHDPHQMESMSISEPSPLPHTALPDLPQRSPVISSPSYYSVIQKQSQEIQELRQDLIRLNQKYVDQIERMQTAEHAKQQVESELEDLSLRLFEQANQMVSDEKKARFHAERKVALLERELTAVYEELGNERAQLNELRVKLHEPSVHPLDQSPSAQQTPLLQEPPLHQVQHGISTAAYLDHGWLNLFKDFLTLAPKTPLEHIHKLQFMKQCLELDIEPCLRFGNSAKGGQLSWKRALDAILHQSCFIESETSFMKRLSHGTAASSTAAPLVVARRSSFVQLASRFRPSSASAVVKQPCYGCGMELQAPLFRFRLKEQDTDSYTIDRSCRDRLVAVCDFYVFIRHVRLGLQSQKTIQCLFRECVWLRLCMFWARSGIHHDDSSSTLSVNE</sequence>
<gene>
    <name evidence="5" type="ORF">MUCCIDRAFT_109185</name>
</gene>
<dbReference type="PANTHER" id="PTHR14430">
    <property type="entry name" value="RABIN3-RELATED"/>
    <property type="match status" value="1"/>
</dbReference>
<evidence type="ECO:0000256" key="1">
    <source>
        <dbReference type="ARBA" id="ARBA00023054"/>
    </source>
</evidence>
<feature type="domain" description="GDP/GTP exchange factor Sec2 N-terminal" evidence="4">
    <location>
        <begin position="105"/>
        <end position="205"/>
    </location>
</feature>
<dbReference type="Gene3D" id="6.10.140.910">
    <property type="match status" value="1"/>
</dbReference>
<dbReference type="GO" id="GO:0051286">
    <property type="term" value="C:cell tip"/>
    <property type="evidence" value="ECO:0007669"/>
    <property type="project" value="TreeGrafter"/>
</dbReference>
<feature type="region of interest" description="Disordered" evidence="3">
    <location>
        <begin position="47"/>
        <end position="91"/>
    </location>
</feature>
<keyword evidence="6" id="KW-1185">Reference proteome</keyword>
<dbReference type="InterPro" id="IPR009449">
    <property type="entry name" value="Sec2_N"/>
</dbReference>
<reference evidence="5 6" key="1">
    <citation type="submission" date="2015-06" db="EMBL/GenBank/DDBJ databases">
        <title>Expansion of signal transduction pathways in fungi by whole-genome duplication.</title>
        <authorList>
            <consortium name="DOE Joint Genome Institute"/>
            <person name="Corrochano L.M."/>
            <person name="Kuo A."/>
            <person name="Marcet-Houben M."/>
            <person name="Polaino S."/>
            <person name="Salamov A."/>
            <person name="Villalobos J.M."/>
            <person name="Alvarez M.I."/>
            <person name="Avalos J."/>
            <person name="Benito E.P."/>
            <person name="Benoit I."/>
            <person name="Burger G."/>
            <person name="Camino L.P."/>
            <person name="Canovas D."/>
            <person name="Cerda-Olmedo E."/>
            <person name="Cheng J.-F."/>
            <person name="Dominguez A."/>
            <person name="Elias M."/>
            <person name="Eslava A.P."/>
            <person name="Glaser F."/>
            <person name="Grimwood J."/>
            <person name="Gutierrez G."/>
            <person name="Heitman J."/>
            <person name="Henrissat B."/>
            <person name="Iturriaga E.A."/>
            <person name="Lang B.F."/>
            <person name="Lavin J.L."/>
            <person name="Lee S."/>
            <person name="Li W."/>
            <person name="Lindquist E."/>
            <person name="Lopez-Garcia S."/>
            <person name="Luque E.M."/>
            <person name="Marcos A.T."/>
            <person name="Martin J."/>
            <person name="Mccluskey K."/>
            <person name="Medina H.R."/>
            <person name="Miralles-Duran A."/>
            <person name="Miyazaki A."/>
            <person name="Munoz-Torres E."/>
            <person name="Oguiza J.A."/>
            <person name="Ohm R."/>
            <person name="Olmedo M."/>
            <person name="Orejas M."/>
            <person name="Ortiz-Castellanos L."/>
            <person name="Pisabarro A.G."/>
            <person name="Rodriguez-Romero J."/>
            <person name="Ruiz-Herrera J."/>
            <person name="Ruiz-Vazquez R."/>
            <person name="Sanz C."/>
            <person name="Schackwitz W."/>
            <person name="Schmutz J."/>
            <person name="Shahriari M."/>
            <person name="Shelest E."/>
            <person name="Silva-Franco F."/>
            <person name="Soanes D."/>
            <person name="Syed K."/>
            <person name="Tagua V.G."/>
            <person name="Talbot N.J."/>
            <person name="Thon M."/>
            <person name="De Vries R.P."/>
            <person name="Wiebenga A."/>
            <person name="Yadav J.S."/>
            <person name="Braun E.L."/>
            <person name="Baker S."/>
            <person name="Garre V."/>
            <person name="Horwitz B."/>
            <person name="Torres-Martinez S."/>
            <person name="Idnurm A."/>
            <person name="Herrera-Estrella A."/>
            <person name="Gabaldon T."/>
            <person name="Grigoriev I.V."/>
        </authorList>
    </citation>
    <scope>NUCLEOTIDE SEQUENCE [LARGE SCALE GENOMIC DNA]</scope>
    <source>
        <strain evidence="5 6">CBS 277.49</strain>
    </source>
</reference>